<gene>
    <name evidence="1" type="ORF">Gohar_017288</name>
</gene>
<protein>
    <submittedName>
        <fullName evidence="1">Uncharacterized protein</fullName>
    </submittedName>
</protein>
<proteinExistence type="predicted"/>
<dbReference type="OrthoDB" id="1002432at2759"/>
<sequence length="169" mass="19072">ENLLSPQLIILVTIARDLLGFCIKCIEGSLFLDFACGEFACGEKYGEIDVEGGAFQINAHVSCRASQRLREQRCSNQLSTIAISVIMNNYPFGSNSSKSFNAYPVGDFDIESGNTKRTRRMLRNYGKLDEGFNNYYPYAKLKNLAMFHFSNVKGVFGANHSWVSQKWRL</sequence>
<accession>A0A7J9G5T6</accession>
<dbReference type="AlphaFoldDB" id="A0A7J9G5T6"/>
<keyword evidence="2" id="KW-1185">Reference proteome</keyword>
<feature type="non-terminal residue" evidence="1">
    <location>
        <position position="1"/>
    </location>
</feature>
<evidence type="ECO:0000313" key="2">
    <source>
        <dbReference type="Proteomes" id="UP000593560"/>
    </source>
</evidence>
<feature type="non-terminal residue" evidence="1">
    <location>
        <position position="169"/>
    </location>
</feature>
<organism evidence="1 2">
    <name type="scientific">Gossypium harknessii</name>
    <dbReference type="NCBI Taxonomy" id="34285"/>
    <lineage>
        <taxon>Eukaryota</taxon>
        <taxon>Viridiplantae</taxon>
        <taxon>Streptophyta</taxon>
        <taxon>Embryophyta</taxon>
        <taxon>Tracheophyta</taxon>
        <taxon>Spermatophyta</taxon>
        <taxon>Magnoliopsida</taxon>
        <taxon>eudicotyledons</taxon>
        <taxon>Gunneridae</taxon>
        <taxon>Pentapetalae</taxon>
        <taxon>rosids</taxon>
        <taxon>malvids</taxon>
        <taxon>Malvales</taxon>
        <taxon>Malvaceae</taxon>
        <taxon>Malvoideae</taxon>
        <taxon>Gossypium</taxon>
    </lineage>
</organism>
<dbReference type="Proteomes" id="UP000593560">
    <property type="component" value="Unassembled WGS sequence"/>
</dbReference>
<name>A0A7J9G5T6_9ROSI</name>
<comment type="caution">
    <text evidence="1">The sequence shown here is derived from an EMBL/GenBank/DDBJ whole genome shotgun (WGS) entry which is preliminary data.</text>
</comment>
<evidence type="ECO:0000313" key="1">
    <source>
        <dbReference type="EMBL" id="MBA0792821.1"/>
    </source>
</evidence>
<reference evidence="1 2" key="1">
    <citation type="journal article" date="2019" name="Genome Biol. Evol.">
        <title>Insights into the evolution of the New World diploid cottons (Gossypium, subgenus Houzingenia) based on genome sequencing.</title>
        <authorList>
            <person name="Grover C.E."/>
            <person name="Arick M.A. 2nd"/>
            <person name="Thrash A."/>
            <person name="Conover J.L."/>
            <person name="Sanders W.S."/>
            <person name="Peterson D.G."/>
            <person name="Frelichowski J.E."/>
            <person name="Scheffler J.A."/>
            <person name="Scheffler B.E."/>
            <person name="Wendel J.F."/>
        </authorList>
    </citation>
    <scope>NUCLEOTIDE SEQUENCE [LARGE SCALE GENOMIC DNA]</scope>
    <source>
        <strain evidence="1">0</strain>
        <tissue evidence="1">Leaf</tissue>
    </source>
</reference>
<dbReference type="EMBL" id="JABFAD010000002">
    <property type="protein sequence ID" value="MBA0792821.1"/>
    <property type="molecule type" value="Genomic_DNA"/>
</dbReference>